<accession>A0A2G8LPU6</accession>
<dbReference type="Pfam" id="PF06544">
    <property type="entry name" value="Prp3_C"/>
    <property type="match status" value="1"/>
</dbReference>
<reference evidence="2 3" key="1">
    <citation type="journal article" date="2017" name="PLoS Biol.">
        <title>The sea cucumber genome provides insights into morphological evolution and visceral regeneration.</title>
        <authorList>
            <person name="Zhang X."/>
            <person name="Sun L."/>
            <person name="Yuan J."/>
            <person name="Sun Y."/>
            <person name="Gao Y."/>
            <person name="Zhang L."/>
            <person name="Li S."/>
            <person name="Dai H."/>
            <person name="Hamel J.F."/>
            <person name="Liu C."/>
            <person name="Yu Y."/>
            <person name="Liu S."/>
            <person name="Lin W."/>
            <person name="Guo K."/>
            <person name="Jin S."/>
            <person name="Xu P."/>
            <person name="Storey K.B."/>
            <person name="Huan P."/>
            <person name="Zhang T."/>
            <person name="Zhou Y."/>
            <person name="Zhang J."/>
            <person name="Lin C."/>
            <person name="Li X."/>
            <person name="Xing L."/>
            <person name="Huo D."/>
            <person name="Sun M."/>
            <person name="Wang L."/>
            <person name="Mercier A."/>
            <person name="Li F."/>
            <person name="Yang H."/>
            <person name="Xiang J."/>
        </authorList>
    </citation>
    <scope>NUCLEOTIDE SEQUENCE [LARGE SCALE GENOMIC DNA]</scope>
    <source>
        <strain evidence="2">Shaxun</strain>
        <tissue evidence="2">Muscle</tissue>
    </source>
</reference>
<dbReference type="Gene3D" id="3.10.110.10">
    <property type="entry name" value="Ubiquitin Conjugating Enzyme"/>
    <property type="match status" value="1"/>
</dbReference>
<dbReference type="InterPro" id="IPR006575">
    <property type="entry name" value="RWD_dom"/>
</dbReference>
<dbReference type="Proteomes" id="UP000230750">
    <property type="component" value="Unassembled WGS sequence"/>
</dbReference>
<evidence type="ECO:0000313" key="2">
    <source>
        <dbReference type="EMBL" id="PIK62242.1"/>
    </source>
</evidence>
<dbReference type="InterPro" id="IPR010541">
    <property type="entry name" value="Prp3_C"/>
</dbReference>
<comment type="caution">
    <text evidence="2">The sequence shown here is derived from an EMBL/GenBank/DDBJ whole genome shotgun (WGS) entry which is preliminary data.</text>
</comment>
<protein>
    <submittedName>
        <fullName evidence="2">Rwdd2b protein</fullName>
    </submittedName>
</protein>
<dbReference type="CDD" id="cd24163">
    <property type="entry name" value="RWDD2_C"/>
    <property type="match status" value="1"/>
</dbReference>
<feature type="domain" description="RWD" evidence="1">
    <location>
        <begin position="16"/>
        <end position="136"/>
    </location>
</feature>
<dbReference type="SUPFAM" id="SSF54495">
    <property type="entry name" value="UBC-like"/>
    <property type="match status" value="1"/>
</dbReference>
<name>A0A2G8LPU6_STIJA</name>
<dbReference type="OrthoDB" id="432412at2759"/>
<organism evidence="2 3">
    <name type="scientific">Stichopus japonicus</name>
    <name type="common">Sea cucumber</name>
    <dbReference type="NCBI Taxonomy" id="307972"/>
    <lineage>
        <taxon>Eukaryota</taxon>
        <taxon>Metazoa</taxon>
        <taxon>Echinodermata</taxon>
        <taxon>Eleutherozoa</taxon>
        <taxon>Echinozoa</taxon>
        <taxon>Holothuroidea</taxon>
        <taxon>Aspidochirotacea</taxon>
        <taxon>Aspidochirotida</taxon>
        <taxon>Stichopodidae</taxon>
        <taxon>Apostichopus</taxon>
    </lineage>
</organism>
<dbReference type="CDD" id="cd23829">
    <property type="entry name" value="RWD_RWDD2"/>
    <property type="match status" value="1"/>
</dbReference>
<dbReference type="PROSITE" id="PS50908">
    <property type="entry name" value="RWD"/>
    <property type="match status" value="1"/>
</dbReference>
<dbReference type="PIRSF" id="PIRSF038021">
    <property type="entry name" value="UCP038021_RWDD2"/>
    <property type="match status" value="1"/>
</dbReference>
<dbReference type="EMBL" id="MRZV01000016">
    <property type="protein sequence ID" value="PIK62242.1"/>
    <property type="molecule type" value="Genomic_DNA"/>
</dbReference>
<dbReference type="InterPro" id="IPR016135">
    <property type="entry name" value="UBQ-conjugating_enzyme/RWD"/>
</dbReference>
<gene>
    <name evidence="2" type="ORF">BSL78_00850</name>
</gene>
<dbReference type="AlphaFoldDB" id="A0A2G8LPU6"/>
<evidence type="ECO:0000313" key="3">
    <source>
        <dbReference type="Proteomes" id="UP000230750"/>
    </source>
</evidence>
<dbReference type="SMART" id="SM00591">
    <property type="entry name" value="RWD"/>
    <property type="match status" value="1"/>
</dbReference>
<dbReference type="STRING" id="307972.A0A2G8LPU6"/>
<sequence length="304" mass="35333">MEQQLKQAENLSKQLEELEMLRSIYPGSGELIVTDRTIISDARDFVAASGDSSVILRKLSFVVNVSSLEVKFTATCDLPLKYPEEIPDIFIRVDTLHRSSQRRLNEDLEEFILQTERNEVCILNALQWVQENISQYKDIKEEPPVIQDDVKEEMKNDKFTRLWILSHHIYSKYKRRDILDWASEMKLTGFSLPGKPGIICVEGTTSDAEAYWNRLRRLTWKKISCKHREDYPFPDKNWKPQDLKERRKGPCFDKFEELNFNAHGSGTGREYHMDLGMLQRCLEEKGLTDIFKVLLGVEGKAAAN</sequence>
<evidence type="ECO:0000259" key="1">
    <source>
        <dbReference type="PROSITE" id="PS50908"/>
    </source>
</evidence>
<proteinExistence type="predicted"/>
<dbReference type="InterPro" id="IPR059181">
    <property type="entry name" value="RWDD2A-B_C"/>
</dbReference>
<dbReference type="Pfam" id="PF05773">
    <property type="entry name" value="RWD"/>
    <property type="match status" value="1"/>
</dbReference>
<keyword evidence="3" id="KW-1185">Reference proteome</keyword>
<dbReference type="InterPro" id="IPR017359">
    <property type="entry name" value="Phi-like"/>
</dbReference>
<dbReference type="PANTHER" id="PTHR15955:SF8">
    <property type="entry name" value="RWD DOMAIN-CONTAINING PROTEIN 2B-RELATED"/>
    <property type="match status" value="1"/>
</dbReference>
<dbReference type="PANTHER" id="PTHR15955">
    <property type="entry name" value="RWD DOMAIN CONTAINING PROTEIN 2"/>
    <property type="match status" value="1"/>
</dbReference>